<dbReference type="HOGENOM" id="CLU_1852235_0_0_10"/>
<proteinExistence type="predicted"/>
<dbReference type="STRING" id="755732.Fluta_3585"/>
<evidence type="ECO:0000313" key="2">
    <source>
        <dbReference type="Proteomes" id="UP000007463"/>
    </source>
</evidence>
<accession>F2IDZ0</accession>
<dbReference type="RefSeq" id="WP_013688321.1">
    <property type="nucleotide sequence ID" value="NC_015321.1"/>
</dbReference>
<evidence type="ECO:0000313" key="1">
    <source>
        <dbReference type="EMBL" id="AEA45554.1"/>
    </source>
</evidence>
<dbReference type="OrthoDB" id="1467252at2"/>
<dbReference type="AlphaFoldDB" id="F2IDZ0"/>
<dbReference type="EMBL" id="CP002542">
    <property type="protein sequence ID" value="AEA45554.1"/>
    <property type="molecule type" value="Genomic_DNA"/>
</dbReference>
<gene>
    <name evidence="1" type="ordered locus">Fluta_3585</name>
</gene>
<dbReference type="Proteomes" id="UP000007463">
    <property type="component" value="Chromosome"/>
</dbReference>
<protein>
    <submittedName>
        <fullName evidence="1">Uncharacterized protein</fullName>
    </submittedName>
</protein>
<name>F2IDZ0_FLUTR</name>
<reference evidence="1 2" key="1">
    <citation type="journal article" date="2011" name="Stand. Genomic Sci.">
        <title>Complete genome sequence of the gliding freshwater bacterium Fluviicola taffensis type strain (RW262).</title>
        <authorList>
            <person name="Woyke T."/>
            <person name="Chertkov O."/>
            <person name="Lapidus A."/>
            <person name="Nolan M."/>
            <person name="Lucas S."/>
            <person name="Del Rio T.G."/>
            <person name="Tice H."/>
            <person name="Cheng J.F."/>
            <person name="Tapia R."/>
            <person name="Han C."/>
            <person name="Goodwin L."/>
            <person name="Pitluck S."/>
            <person name="Liolios K."/>
            <person name="Pagani I."/>
            <person name="Ivanova N."/>
            <person name="Huntemann M."/>
            <person name="Mavromatis K."/>
            <person name="Mikhailova N."/>
            <person name="Pati A."/>
            <person name="Chen A."/>
            <person name="Palaniappan K."/>
            <person name="Land M."/>
            <person name="Hauser L."/>
            <person name="Brambilla E.M."/>
            <person name="Rohde M."/>
            <person name="Mwirichia R."/>
            <person name="Sikorski J."/>
            <person name="Tindall B.J."/>
            <person name="Goker M."/>
            <person name="Bristow J."/>
            <person name="Eisen J.A."/>
            <person name="Markowitz V."/>
            <person name="Hugenholtz P."/>
            <person name="Klenk H.P."/>
            <person name="Kyrpides N.C."/>
        </authorList>
    </citation>
    <scope>NUCLEOTIDE SEQUENCE [LARGE SCALE GENOMIC DNA]</scope>
    <source>
        <strain evidence="2">DSM 16823 / RW262 / RW262</strain>
    </source>
</reference>
<organism evidence="1 2">
    <name type="scientific">Fluviicola taffensis (strain DSM 16823 / NCIMB 13979 / RW262)</name>
    <dbReference type="NCBI Taxonomy" id="755732"/>
    <lineage>
        <taxon>Bacteria</taxon>
        <taxon>Pseudomonadati</taxon>
        <taxon>Bacteroidota</taxon>
        <taxon>Flavobacteriia</taxon>
        <taxon>Flavobacteriales</taxon>
        <taxon>Crocinitomicaceae</taxon>
        <taxon>Fluviicola</taxon>
    </lineage>
</organism>
<keyword evidence="2" id="KW-1185">Reference proteome</keyword>
<reference evidence="2" key="2">
    <citation type="submission" date="2011-02" db="EMBL/GenBank/DDBJ databases">
        <title>The complete genome of Fluviicola taffensis DSM 16823.</title>
        <authorList>
            <consortium name="US DOE Joint Genome Institute (JGI-PGF)"/>
            <person name="Lucas S."/>
            <person name="Copeland A."/>
            <person name="Lapidus A."/>
            <person name="Bruce D."/>
            <person name="Goodwin L."/>
            <person name="Pitluck S."/>
            <person name="Kyrpides N."/>
            <person name="Mavromatis K."/>
            <person name="Ivanova N."/>
            <person name="Mikhailova N."/>
            <person name="Pagani I."/>
            <person name="Chertkov O."/>
            <person name="Detter J.C."/>
            <person name="Han C."/>
            <person name="Tapia R."/>
            <person name="Land M."/>
            <person name="Hauser L."/>
            <person name="Markowitz V."/>
            <person name="Cheng J.-F."/>
            <person name="Hugenholtz P."/>
            <person name="Woyke T."/>
            <person name="Wu D."/>
            <person name="Tindall B."/>
            <person name="Pomrenke H.G."/>
            <person name="Brambilla E."/>
            <person name="Klenk H.-P."/>
            <person name="Eisen J.A."/>
        </authorList>
    </citation>
    <scope>NUCLEOTIDE SEQUENCE [LARGE SCALE GENOMIC DNA]</scope>
    <source>
        <strain evidence="2">DSM 16823 / RW262 / RW262</strain>
    </source>
</reference>
<dbReference type="KEGG" id="fte:Fluta_3585"/>
<sequence>MSYSIQVFLKNNSFSEEYAQEKHEGKDSLENVRYEWEDEFRLTDSTDVLEIVREESFILAGEFEEGVPFQYEIEDVIQFVFHGEDETRIVFSEKCLDEYTIDHDHQKLKVYLNDNEVVENPIPGVYIVLSSFPKELRS</sequence>